<accession>A0A2U3QLC0</accession>
<proteinExistence type="predicted"/>
<organism evidence="1 2">
    <name type="scientific">Candidatus Sulfobium mesophilum</name>
    <dbReference type="NCBI Taxonomy" id="2016548"/>
    <lineage>
        <taxon>Bacteria</taxon>
        <taxon>Pseudomonadati</taxon>
        <taxon>Nitrospirota</taxon>
        <taxon>Nitrospiria</taxon>
        <taxon>Nitrospirales</taxon>
        <taxon>Nitrospiraceae</taxon>
        <taxon>Candidatus Sulfobium</taxon>
    </lineage>
</organism>
<dbReference type="InterPro" id="IPR036770">
    <property type="entry name" value="Ankyrin_rpt-contain_sf"/>
</dbReference>
<name>A0A2U3QLC0_9BACT</name>
<dbReference type="AlphaFoldDB" id="A0A2U3QLC0"/>
<reference evidence="2" key="1">
    <citation type="submission" date="2018-03" db="EMBL/GenBank/DDBJ databases">
        <authorList>
            <person name="Zecchin S."/>
        </authorList>
    </citation>
    <scope>NUCLEOTIDE SEQUENCE [LARGE SCALE GENOMIC DNA]</scope>
</reference>
<evidence type="ECO:0000313" key="1">
    <source>
        <dbReference type="EMBL" id="SPQ02203.1"/>
    </source>
</evidence>
<evidence type="ECO:0000313" key="2">
    <source>
        <dbReference type="Proteomes" id="UP000245125"/>
    </source>
</evidence>
<dbReference type="Proteomes" id="UP000245125">
    <property type="component" value="Unassembled WGS sequence"/>
</dbReference>
<dbReference type="EMBL" id="OUUY01000151">
    <property type="protein sequence ID" value="SPQ02203.1"/>
    <property type="molecule type" value="Genomic_DNA"/>
</dbReference>
<gene>
    <name evidence="1" type="ORF">NBG4_990006</name>
</gene>
<keyword evidence="2" id="KW-1185">Reference proteome</keyword>
<dbReference type="Gene3D" id="1.25.40.20">
    <property type="entry name" value="Ankyrin repeat-containing domain"/>
    <property type="match status" value="1"/>
</dbReference>
<dbReference type="SUPFAM" id="SSF48403">
    <property type="entry name" value="Ankyrin repeat"/>
    <property type="match status" value="1"/>
</dbReference>
<protein>
    <submittedName>
        <fullName evidence="1">Uncharacterized protein</fullName>
    </submittedName>
</protein>
<sequence length="50" mass="5499">MDFAYQKWALINKGADVNAKNNYGKTALDASIAGRRTEIKDLLIKSGTAR</sequence>